<evidence type="ECO:0000313" key="2">
    <source>
        <dbReference type="EMBL" id="PTX53057.1"/>
    </source>
</evidence>
<name>A0A2T6BAF6_9BACL</name>
<keyword evidence="1" id="KW-0812">Transmembrane</keyword>
<dbReference type="EMBL" id="QBKR01000029">
    <property type="protein sequence ID" value="PTX53057.1"/>
    <property type="molecule type" value="Genomic_DNA"/>
</dbReference>
<organism evidence="2 3">
    <name type="scientific">Melghirimyces profundicolus</name>
    <dbReference type="NCBI Taxonomy" id="1242148"/>
    <lineage>
        <taxon>Bacteria</taxon>
        <taxon>Bacillati</taxon>
        <taxon>Bacillota</taxon>
        <taxon>Bacilli</taxon>
        <taxon>Bacillales</taxon>
        <taxon>Thermoactinomycetaceae</taxon>
        <taxon>Melghirimyces</taxon>
    </lineage>
</organism>
<keyword evidence="1" id="KW-0472">Membrane</keyword>
<gene>
    <name evidence="2" type="ORF">C8P63_1293</name>
</gene>
<keyword evidence="3" id="KW-1185">Reference proteome</keyword>
<dbReference type="AlphaFoldDB" id="A0A2T6BAF6"/>
<proteinExistence type="predicted"/>
<comment type="caution">
    <text evidence="2">The sequence shown here is derived from an EMBL/GenBank/DDBJ whole genome shotgun (WGS) entry which is preliminary data.</text>
</comment>
<dbReference type="InterPro" id="IPR011009">
    <property type="entry name" value="Kinase-like_dom_sf"/>
</dbReference>
<feature type="transmembrane region" description="Helical" evidence="1">
    <location>
        <begin position="235"/>
        <end position="254"/>
    </location>
</feature>
<sequence>MSNPQRYYERFQVEDVLTFISRQLVQAKTVDGREVYIQEIKTNQPLPPGAREIFLNMNFPHVAPVLDVIIQDDRITLVHPPFSGDPLPLVVNEKDPMKPRKALRVFEKLLKTMQSLEQLPLSLSTTLDPRNICIADEPYVLFYWIKNYSLDPPDEQWQHLLIYLLTGVIPKNKGERLKLLSRNHKIPTDYRQLALDCYDPNKTRDDILLQVRQLMEQPSVESRSLRKKTLSLKPIFRLGAIILISFAIGGWLGYTAATLNGSREAAEKPGHPSSAVLHREGKKVEFNETRNQYHLPQTQTGPVQVRGEIIRTRYQPFSIIFQVDDRSKFYGVNIDERGNIRMYESTDGMEGDDPTFVKLSEYTVSPNQRYKFDIRYSPGEPLRFSIQKKGDPSPRVAFGPEPIAHPVDAPYQVQFRGGAGTKLYNLNLTPE</sequence>
<dbReference type="OrthoDB" id="2985620at2"/>
<protein>
    <submittedName>
        <fullName evidence="2">Uncharacterized protein</fullName>
    </submittedName>
</protein>
<reference evidence="2 3" key="1">
    <citation type="submission" date="2018-04" db="EMBL/GenBank/DDBJ databases">
        <title>Genomic Encyclopedia of Archaeal and Bacterial Type Strains, Phase II (KMG-II): from individual species to whole genera.</title>
        <authorList>
            <person name="Goeker M."/>
        </authorList>
    </citation>
    <scope>NUCLEOTIDE SEQUENCE [LARGE SCALE GENOMIC DNA]</scope>
    <source>
        <strain evidence="2 3">DSM 45787</strain>
    </source>
</reference>
<dbReference type="Proteomes" id="UP000244240">
    <property type="component" value="Unassembled WGS sequence"/>
</dbReference>
<dbReference type="SUPFAM" id="SSF56112">
    <property type="entry name" value="Protein kinase-like (PK-like)"/>
    <property type="match status" value="1"/>
</dbReference>
<dbReference type="RefSeq" id="WP_108025812.1">
    <property type="nucleotide sequence ID" value="NZ_QBKR01000029.1"/>
</dbReference>
<keyword evidence="1" id="KW-1133">Transmembrane helix</keyword>
<evidence type="ECO:0000313" key="3">
    <source>
        <dbReference type="Proteomes" id="UP000244240"/>
    </source>
</evidence>
<evidence type="ECO:0000256" key="1">
    <source>
        <dbReference type="SAM" id="Phobius"/>
    </source>
</evidence>
<accession>A0A2T6BAF6</accession>